<dbReference type="HOGENOM" id="CLU_1584972_0_0_3"/>
<keyword evidence="2" id="KW-1185">Reference proteome</keyword>
<proteinExistence type="predicted"/>
<organism evidence="1 2">
    <name type="scientific">Planktothrix agardhii (strain NIVA-CYA 126/8)</name>
    <dbReference type="NCBI Taxonomy" id="388467"/>
    <lineage>
        <taxon>Bacteria</taxon>
        <taxon>Bacillati</taxon>
        <taxon>Cyanobacteriota</taxon>
        <taxon>Cyanophyceae</taxon>
        <taxon>Oscillatoriophycideae</taxon>
        <taxon>Oscillatoriales</taxon>
        <taxon>Microcoleaceae</taxon>
        <taxon>Planktothrix</taxon>
    </lineage>
</organism>
<sequence>MVFFDSVEHIKGLIDEFFEIKLVAKNTELLLSTKVNSRWNKDSNLSQYPNEPEKDERTLLESELQTKIKKLGDEIIGQFPSGKKPSEAAYAVYCFVCETFTGFPIPARECYRKSSLRTQYGLNAEMTEQIFDELQSFGLGMKIVEEINNFKSVKFDPNLDNLQFTNTN</sequence>
<geneLocation type="plasmid" evidence="1 2">
    <name>pPA79</name>
</geneLocation>
<accession>A0A073CB15</accession>
<dbReference type="Proteomes" id="UP000027395">
    <property type="component" value="Plasmid pPA79"/>
</dbReference>
<protein>
    <submittedName>
        <fullName evidence="1">Uncharacterized protein</fullName>
    </submittedName>
</protein>
<gene>
    <name evidence="1" type="ORF">A19Y_8048</name>
</gene>
<dbReference type="AlphaFoldDB" id="A0A073CB15"/>
<reference evidence="1 2" key="1">
    <citation type="journal article" date="2014" name="Appl. Environ. Microbiol.">
        <title>Elucidation of insertion elements encoded on plasmids and in vitro construction of shuttle vectors from the toxic cyanobacterium Planktothrix.</title>
        <authorList>
            <person name="Christiansen G."/>
            <person name="Goesmann A."/>
            <person name="Kurmayer R."/>
        </authorList>
    </citation>
    <scope>NUCLEOTIDE SEQUENCE [LARGE SCALE GENOMIC DNA]</scope>
    <source>
        <strain evidence="1 2">NIVA-CYA 126/8</strain>
        <plasmid evidence="1">pPA79</plasmid>
    </source>
</reference>
<evidence type="ECO:0000313" key="2">
    <source>
        <dbReference type="Proteomes" id="UP000027395"/>
    </source>
</evidence>
<dbReference type="PATRIC" id="fig|388467.6.peg.4854"/>
<dbReference type="RefSeq" id="WP_167541252.1">
    <property type="nucleotide sequence ID" value="NZ_CM002808.1"/>
</dbReference>
<name>A0A073CB15_PLAA1</name>
<dbReference type="EMBL" id="CM002808">
    <property type="protein sequence ID" value="KEI65147.1"/>
    <property type="molecule type" value="Genomic_DNA"/>
</dbReference>
<evidence type="ECO:0000313" key="1">
    <source>
        <dbReference type="EMBL" id="KEI65147.1"/>
    </source>
</evidence>
<keyword evidence="1" id="KW-0614">Plasmid</keyword>